<reference evidence="3 4" key="1">
    <citation type="submission" date="2019-02" db="EMBL/GenBank/DDBJ databases">
        <title>Deep-cultivation of Planctomycetes and their phenomic and genomic characterization uncovers novel biology.</title>
        <authorList>
            <person name="Wiegand S."/>
            <person name="Jogler M."/>
            <person name="Boedeker C."/>
            <person name="Pinto D."/>
            <person name="Vollmers J."/>
            <person name="Rivas-Marin E."/>
            <person name="Kohn T."/>
            <person name="Peeters S.H."/>
            <person name="Heuer A."/>
            <person name="Rast P."/>
            <person name="Oberbeckmann S."/>
            <person name="Bunk B."/>
            <person name="Jeske O."/>
            <person name="Meyerdierks A."/>
            <person name="Storesund J.E."/>
            <person name="Kallscheuer N."/>
            <person name="Luecker S."/>
            <person name="Lage O.M."/>
            <person name="Pohl T."/>
            <person name="Merkel B.J."/>
            <person name="Hornburger P."/>
            <person name="Mueller R.-W."/>
            <person name="Bruemmer F."/>
            <person name="Labrenz M."/>
            <person name="Spormann A.M."/>
            <person name="Op Den Camp H."/>
            <person name="Overmann J."/>
            <person name="Amann R."/>
            <person name="Jetten M.S.M."/>
            <person name="Mascher T."/>
            <person name="Medema M.H."/>
            <person name="Devos D.P."/>
            <person name="Kaster A.-K."/>
            <person name="Ovreas L."/>
            <person name="Rohde M."/>
            <person name="Galperin M.Y."/>
            <person name="Jogler C."/>
        </authorList>
    </citation>
    <scope>NUCLEOTIDE SEQUENCE [LARGE SCALE GENOMIC DNA]</scope>
    <source>
        <strain evidence="3 4">Mal64</strain>
    </source>
</reference>
<dbReference type="OrthoDB" id="272011at2"/>
<evidence type="ECO:0000256" key="1">
    <source>
        <dbReference type="SAM" id="SignalP"/>
    </source>
</evidence>
<dbReference type="RefSeq" id="WP_146401256.1">
    <property type="nucleotide sequence ID" value="NZ_SJPQ01000003.1"/>
</dbReference>
<dbReference type="Proteomes" id="UP000315440">
    <property type="component" value="Unassembled WGS sequence"/>
</dbReference>
<dbReference type="InterPro" id="IPR008979">
    <property type="entry name" value="Galactose-bd-like_sf"/>
</dbReference>
<dbReference type="AlphaFoldDB" id="A0A5C5ZIS6"/>
<accession>A0A5C5ZIS6</accession>
<feature type="domain" description="Glycosyl hydrolase family 98 putative carbohydrate-binding module" evidence="2">
    <location>
        <begin position="285"/>
        <end position="446"/>
    </location>
</feature>
<keyword evidence="1" id="KW-0732">Signal</keyword>
<evidence type="ECO:0000259" key="2">
    <source>
        <dbReference type="SMART" id="SM00776"/>
    </source>
</evidence>
<dbReference type="SMART" id="SM00776">
    <property type="entry name" value="NPCBM"/>
    <property type="match status" value="1"/>
</dbReference>
<feature type="signal peptide" evidence="1">
    <location>
        <begin position="1"/>
        <end position="27"/>
    </location>
</feature>
<evidence type="ECO:0000313" key="3">
    <source>
        <dbReference type="EMBL" id="TWT87264.1"/>
    </source>
</evidence>
<feature type="chain" id="PRO_5023042229" evidence="1">
    <location>
        <begin position="28"/>
        <end position="451"/>
    </location>
</feature>
<dbReference type="Gene3D" id="2.60.120.1060">
    <property type="entry name" value="NPCBM/NEW2 domain"/>
    <property type="match status" value="1"/>
</dbReference>
<name>A0A5C5ZIS6_9BACT</name>
<protein>
    <submittedName>
        <fullName evidence="3">NPCBM/NEW2 domain protein</fullName>
    </submittedName>
</protein>
<evidence type="ECO:0000313" key="4">
    <source>
        <dbReference type="Proteomes" id="UP000315440"/>
    </source>
</evidence>
<dbReference type="InterPro" id="IPR013222">
    <property type="entry name" value="Glyco_hyd_98_carb-bd"/>
</dbReference>
<keyword evidence="4" id="KW-1185">Reference proteome</keyword>
<dbReference type="EMBL" id="SJPQ01000003">
    <property type="protein sequence ID" value="TWT87264.1"/>
    <property type="molecule type" value="Genomic_DNA"/>
</dbReference>
<sequence length="451" mass="47404" precursor="true">MIHRTPDAPALLVLVLCSLFSPSAASAETHRRDALLRDGRTVESARLVAWSEASGLMLRLPEDSGAAHEGDDPPAPLGPLRQNDLVRWGRPPEQASTPHVLLADGSRVTAADSWEADGSVRLDAHGLWVRTELFGELAAPRATVRWIVFEAAREGTSAAQLADSSHDQAVGADRVYLVGGDRLDGRIVAVDGGAVSLAVGASNSESAPVQIALERVLAVRLNGAGAPATPAACAVGFADGSLLLAERVSVEPDGASLSVAPSGLADPLAVEAEASDVTFLQPLSGDAVTYLSDLKPVDYQQPPYFDLSWRLGADKNLRGEPLSSGGERRLKGLAVHAASRLVYRVDPGQGLRFQCEVGVDDSAVRDAELAAEPRQAAPGSVVFRVYRIVEGALDLAHETPVIRGGEAPTPIDVDLAGAAGLVLVADFADRGDELDHADWLDARLVWVDETP</sequence>
<organism evidence="3 4">
    <name type="scientific">Pseudobythopirellula maris</name>
    <dbReference type="NCBI Taxonomy" id="2527991"/>
    <lineage>
        <taxon>Bacteria</taxon>
        <taxon>Pseudomonadati</taxon>
        <taxon>Planctomycetota</taxon>
        <taxon>Planctomycetia</taxon>
        <taxon>Pirellulales</taxon>
        <taxon>Lacipirellulaceae</taxon>
        <taxon>Pseudobythopirellula</taxon>
    </lineage>
</organism>
<gene>
    <name evidence="3" type="ORF">Mal64_28020</name>
</gene>
<dbReference type="Pfam" id="PF08305">
    <property type="entry name" value="NPCBM"/>
    <property type="match status" value="1"/>
</dbReference>
<dbReference type="InterPro" id="IPR038637">
    <property type="entry name" value="NPCBM_sf"/>
</dbReference>
<comment type="caution">
    <text evidence="3">The sequence shown here is derived from an EMBL/GenBank/DDBJ whole genome shotgun (WGS) entry which is preliminary data.</text>
</comment>
<dbReference type="SUPFAM" id="SSF49785">
    <property type="entry name" value="Galactose-binding domain-like"/>
    <property type="match status" value="1"/>
</dbReference>
<proteinExistence type="predicted"/>